<dbReference type="EMBL" id="BAAALY010000016">
    <property type="protein sequence ID" value="GAA1555098.1"/>
    <property type="molecule type" value="Genomic_DNA"/>
</dbReference>
<dbReference type="Gene3D" id="1.20.5.1930">
    <property type="match status" value="1"/>
</dbReference>
<dbReference type="GO" id="GO:0016301">
    <property type="term" value="F:kinase activity"/>
    <property type="evidence" value="ECO:0007669"/>
    <property type="project" value="UniProtKB-KW"/>
</dbReference>
<dbReference type="Pfam" id="PF02518">
    <property type="entry name" value="HATPase_c"/>
    <property type="match status" value="1"/>
</dbReference>
<keyword evidence="14" id="KW-1185">Reference proteome</keyword>
<dbReference type="InterPro" id="IPR003594">
    <property type="entry name" value="HATPase_dom"/>
</dbReference>
<dbReference type="InterPro" id="IPR055558">
    <property type="entry name" value="DUF7134"/>
</dbReference>
<keyword evidence="9" id="KW-0812">Transmembrane</keyword>
<feature type="transmembrane region" description="Helical" evidence="9">
    <location>
        <begin position="68"/>
        <end position="101"/>
    </location>
</feature>
<keyword evidence="4" id="KW-0808">Transferase</keyword>
<comment type="caution">
    <text evidence="13">The sequence shown here is derived from an EMBL/GenBank/DDBJ whole genome shotgun (WGS) entry which is preliminary data.</text>
</comment>
<evidence type="ECO:0000256" key="7">
    <source>
        <dbReference type="ARBA" id="ARBA00022840"/>
    </source>
</evidence>
<keyword evidence="3" id="KW-0597">Phosphoprotein</keyword>
<name>A0ABP4N7H5_9MICO</name>
<evidence type="ECO:0000256" key="1">
    <source>
        <dbReference type="ARBA" id="ARBA00000085"/>
    </source>
</evidence>
<dbReference type="Proteomes" id="UP001501791">
    <property type="component" value="Unassembled WGS sequence"/>
</dbReference>
<keyword evidence="8" id="KW-0902">Two-component regulatory system</keyword>
<feature type="domain" description="Signal transduction histidine kinase subgroup 3 dimerisation and phosphoacceptor" evidence="11">
    <location>
        <begin position="190"/>
        <end position="255"/>
    </location>
</feature>
<protein>
    <recommendedName>
        <fullName evidence="2">histidine kinase</fullName>
        <ecNumber evidence="2">2.7.13.3</ecNumber>
    </recommendedName>
</protein>
<dbReference type="EC" id="2.7.13.3" evidence="2"/>
<evidence type="ECO:0000259" key="11">
    <source>
        <dbReference type="Pfam" id="PF07730"/>
    </source>
</evidence>
<dbReference type="RefSeq" id="WP_346036779.1">
    <property type="nucleotide sequence ID" value="NZ_BAAALY010000016.1"/>
</dbReference>
<evidence type="ECO:0000259" key="12">
    <source>
        <dbReference type="Pfam" id="PF23539"/>
    </source>
</evidence>
<evidence type="ECO:0000313" key="14">
    <source>
        <dbReference type="Proteomes" id="UP001501791"/>
    </source>
</evidence>
<feature type="domain" description="Histidine kinase/HSP90-like ATPase" evidence="10">
    <location>
        <begin position="299"/>
        <end position="374"/>
    </location>
</feature>
<keyword evidence="5" id="KW-0547">Nucleotide-binding</keyword>
<dbReference type="InterPro" id="IPR011712">
    <property type="entry name" value="Sig_transdc_His_kin_sub3_dim/P"/>
</dbReference>
<keyword evidence="7" id="KW-0067">ATP-binding</keyword>
<feature type="transmembrane region" description="Helical" evidence="9">
    <location>
        <begin position="134"/>
        <end position="153"/>
    </location>
</feature>
<reference evidence="14" key="1">
    <citation type="journal article" date="2019" name="Int. J. Syst. Evol. Microbiol.">
        <title>The Global Catalogue of Microorganisms (GCM) 10K type strain sequencing project: providing services to taxonomists for standard genome sequencing and annotation.</title>
        <authorList>
            <consortium name="The Broad Institute Genomics Platform"/>
            <consortium name="The Broad Institute Genome Sequencing Center for Infectious Disease"/>
            <person name="Wu L."/>
            <person name="Ma J."/>
        </authorList>
    </citation>
    <scope>NUCLEOTIDE SEQUENCE [LARGE SCALE GENOMIC DNA]</scope>
    <source>
        <strain evidence="14">JCM 13319</strain>
    </source>
</reference>
<evidence type="ECO:0000256" key="8">
    <source>
        <dbReference type="ARBA" id="ARBA00023012"/>
    </source>
</evidence>
<feature type="transmembrane region" description="Helical" evidence="9">
    <location>
        <begin position="20"/>
        <end position="40"/>
    </location>
</feature>
<evidence type="ECO:0000256" key="5">
    <source>
        <dbReference type="ARBA" id="ARBA00022741"/>
    </source>
</evidence>
<organism evidence="13 14">
    <name type="scientific">Brevibacterium picturae</name>
    <dbReference type="NCBI Taxonomy" id="260553"/>
    <lineage>
        <taxon>Bacteria</taxon>
        <taxon>Bacillati</taxon>
        <taxon>Actinomycetota</taxon>
        <taxon>Actinomycetes</taxon>
        <taxon>Micrococcales</taxon>
        <taxon>Brevibacteriaceae</taxon>
        <taxon>Brevibacterium</taxon>
    </lineage>
</organism>
<dbReference type="InterPro" id="IPR050482">
    <property type="entry name" value="Sensor_HK_TwoCompSys"/>
</dbReference>
<feature type="transmembrane region" description="Helical" evidence="9">
    <location>
        <begin position="46"/>
        <end position="61"/>
    </location>
</feature>
<gene>
    <name evidence="13" type="ORF">GCM10009691_31780</name>
</gene>
<dbReference type="PANTHER" id="PTHR24421:SF10">
    <property type="entry name" value="NITRATE_NITRITE SENSOR PROTEIN NARQ"/>
    <property type="match status" value="1"/>
</dbReference>
<keyword evidence="6 13" id="KW-0418">Kinase</keyword>
<keyword evidence="9" id="KW-0472">Membrane</keyword>
<dbReference type="CDD" id="cd16917">
    <property type="entry name" value="HATPase_UhpB-NarQ-NarX-like"/>
    <property type="match status" value="1"/>
</dbReference>
<dbReference type="Pfam" id="PF23539">
    <property type="entry name" value="DUF7134"/>
    <property type="match status" value="1"/>
</dbReference>
<evidence type="ECO:0000256" key="6">
    <source>
        <dbReference type="ARBA" id="ARBA00022777"/>
    </source>
</evidence>
<sequence>MGTGANKSAGRRRPGWVNDALLGAAVAIIMAAVISANHGGRNDPDALSYVWAFGLGSLMLVRRRHPVLVLAITVLGLFAYYAAGYPAVGVAVPIAAALYSAAEFGRMWWAICAGAVALATSVLFRLFEGQDVSLVVGYELAGHTFLIAGSIALGDSIRSRRALLTRSREIVALTAERTQRDSEARAQAQRIAVARDLHDSLGHSTSVVSLHADVAREAVERRDEAAAIEALTLIKKTTATAMVELRRTVALLRASDRSSRDTASLSNVGSLIDPVSEVTFTTDIRVPASLPGLIDATAFRIIQESVTNIVKHSTATRAHVEVDCRDDELCVSVTDNGEQNNPSPEVIFGHGFSGMHERVTALGGSLEVSSSEGRFAVNAKIPCGRSA</sequence>
<feature type="domain" description="DUF7134" evidence="12">
    <location>
        <begin position="11"/>
        <end position="161"/>
    </location>
</feature>
<evidence type="ECO:0000256" key="4">
    <source>
        <dbReference type="ARBA" id="ARBA00022679"/>
    </source>
</evidence>
<proteinExistence type="predicted"/>
<feature type="transmembrane region" description="Helical" evidence="9">
    <location>
        <begin position="107"/>
        <end position="127"/>
    </location>
</feature>
<evidence type="ECO:0000259" key="10">
    <source>
        <dbReference type="Pfam" id="PF02518"/>
    </source>
</evidence>
<evidence type="ECO:0000256" key="9">
    <source>
        <dbReference type="SAM" id="Phobius"/>
    </source>
</evidence>
<dbReference type="InterPro" id="IPR036890">
    <property type="entry name" value="HATPase_C_sf"/>
</dbReference>
<evidence type="ECO:0000256" key="3">
    <source>
        <dbReference type="ARBA" id="ARBA00022553"/>
    </source>
</evidence>
<comment type="catalytic activity">
    <reaction evidence="1">
        <text>ATP + protein L-histidine = ADP + protein N-phospho-L-histidine.</text>
        <dbReference type="EC" id="2.7.13.3"/>
    </reaction>
</comment>
<dbReference type="PANTHER" id="PTHR24421">
    <property type="entry name" value="NITRATE/NITRITE SENSOR PROTEIN NARX-RELATED"/>
    <property type="match status" value="1"/>
</dbReference>
<evidence type="ECO:0000313" key="13">
    <source>
        <dbReference type="EMBL" id="GAA1555098.1"/>
    </source>
</evidence>
<evidence type="ECO:0000256" key="2">
    <source>
        <dbReference type="ARBA" id="ARBA00012438"/>
    </source>
</evidence>
<dbReference type="Pfam" id="PF07730">
    <property type="entry name" value="HisKA_3"/>
    <property type="match status" value="1"/>
</dbReference>
<dbReference type="SUPFAM" id="SSF55874">
    <property type="entry name" value="ATPase domain of HSP90 chaperone/DNA topoisomerase II/histidine kinase"/>
    <property type="match status" value="1"/>
</dbReference>
<keyword evidence="9" id="KW-1133">Transmembrane helix</keyword>
<dbReference type="Gene3D" id="3.30.565.10">
    <property type="entry name" value="Histidine kinase-like ATPase, C-terminal domain"/>
    <property type="match status" value="1"/>
</dbReference>
<accession>A0ABP4N7H5</accession>